<evidence type="ECO:0000256" key="2">
    <source>
        <dbReference type="ARBA" id="ARBA00004479"/>
    </source>
</evidence>
<dbReference type="PANTHER" id="PTHR27009">
    <property type="entry name" value="RUST RESISTANCE KINASE LR10-RELATED"/>
    <property type="match status" value="1"/>
</dbReference>
<evidence type="ECO:0000256" key="24">
    <source>
        <dbReference type="SAM" id="Phobius"/>
    </source>
</evidence>
<dbReference type="GO" id="GO:0004674">
    <property type="term" value="F:protein serine/threonine kinase activity"/>
    <property type="evidence" value="ECO:0007669"/>
    <property type="project" value="UniProtKB-KW"/>
</dbReference>
<dbReference type="FunFam" id="1.10.510.10:FF:000590">
    <property type="entry name" value="PR5-like receptor kinase"/>
    <property type="match status" value="3"/>
</dbReference>
<dbReference type="SUPFAM" id="SSF56112">
    <property type="entry name" value="Protein kinase-like (PK-like)"/>
    <property type="match status" value="4"/>
</dbReference>
<keyword evidence="10 24" id="KW-0812">Transmembrane</keyword>
<dbReference type="GO" id="GO:0005886">
    <property type="term" value="C:plasma membrane"/>
    <property type="evidence" value="ECO:0007669"/>
    <property type="project" value="UniProtKB-SubCell"/>
</dbReference>
<dbReference type="STRING" id="4529.A0A0E0MR36"/>
<evidence type="ECO:0000256" key="7">
    <source>
        <dbReference type="ARBA" id="ARBA00022553"/>
    </source>
</evidence>
<evidence type="ECO:0000256" key="23">
    <source>
        <dbReference type="PROSITE-ProRule" id="PRU10141"/>
    </source>
</evidence>
<accession>A0A0E0MR36</accession>
<evidence type="ECO:0000313" key="27">
    <source>
        <dbReference type="EnsemblPlants" id="ORUFI01G02490.1"/>
    </source>
</evidence>
<evidence type="ECO:0000259" key="26">
    <source>
        <dbReference type="PROSITE" id="PS50011"/>
    </source>
</evidence>
<dbReference type="Gramene" id="ORUFI01G02490.1">
    <property type="protein sequence ID" value="ORUFI01G02490.1"/>
    <property type="gene ID" value="ORUFI01G02490"/>
</dbReference>
<dbReference type="Gene3D" id="3.30.200.20">
    <property type="entry name" value="Phosphorylase Kinase, domain 1"/>
    <property type="match status" value="4"/>
</dbReference>
<feature type="binding site" evidence="23">
    <location>
        <position position="1211"/>
    </location>
    <ligand>
        <name>ATP</name>
        <dbReference type="ChEBI" id="CHEBI:30616"/>
    </ligand>
</feature>
<dbReference type="Pfam" id="PF00069">
    <property type="entry name" value="Pkinase"/>
    <property type="match status" value="2"/>
</dbReference>
<feature type="binding site" evidence="23">
    <location>
        <position position="1811"/>
    </location>
    <ligand>
        <name>ATP</name>
        <dbReference type="ChEBI" id="CHEBI:30616"/>
    </ligand>
</feature>
<feature type="binding site" evidence="23">
    <location>
        <position position="351"/>
    </location>
    <ligand>
        <name>ATP</name>
        <dbReference type="ChEBI" id="CHEBI:30616"/>
    </ligand>
</feature>
<dbReference type="InterPro" id="IPR000719">
    <property type="entry name" value="Prot_kinase_dom"/>
</dbReference>
<keyword evidence="12" id="KW-0677">Repeat</keyword>
<dbReference type="InterPro" id="IPR025287">
    <property type="entry name" value="WAK_GUB"/>
</dbReference>
<evidence type="ECO:0000256" key="5">
    <source>
        <dbReference type="ARBA" id="ARBA00022527"/>
    </source>
</evidence>
<keyword evidence="11 25" id="KW-0732">Signal</keyword>
<keyword evidence="17 24" id="KW-0472">Membrane</keyword>
<dbReference type="EC" id="2.7.11.1" evidence="3"/>
<dbReference type="InterPro" id="IPR017441">
    <property type="entry name" value="Protein_kinase_ATP_BS"/>
</dbReference>
<feature type="domain" description="Protein kinase" evidence="26">
    <location>
        <begin position="1183"/>
        <end position="1467"/>
    </location>
</feature>
<feature type="domain" description="Protein kinase" evidence="26">
    <location>
        <begin position="323"/>
        <end position="606"/>
    </location>
</feature>
<dbReference type="eggNOG" id="KOG1187">
    <property type="taxonomic scope" value="Eukaryota"/>
</dbReference>
<feature type="domain" description="Protein kinase" evidence="26">
    <location>
        <begin position="2709"/>
        <end position="2983"/>
    </location>
</feature>
<dbReference type="Pfam" id="PF13947">
    <property type="entry name" value="GUB_WAK_bind"/>
    <property type="match status" value="6"/>
</dbReference>
<comment type="catalytic activity">
    <reaction evidence="22">
        <text>L-seryl-[protein] + ATP = O-phospho-L-seryl-[protein] + ADP + H(+)</text>
        <dbReference type="Rhea" id="RHEA:17989"/>
        <dbReference type="Rhea" id="RHEA-COMP:9863"/>
        <dbReference type="Rhea" id="RHEA-COMP:11604"/>
        <dbReference type="ChEBI" id="CHEBI:15378"/>
        <dbReference type="ChEBI" id="CHEBI:29999"/>
        <dbReference type="ChEBI" id="CHEBI:30616"/>
        <dbReference type="ChEBI" id="CHEBI:83421"/>
        <dbReference type="ChEBI" id="CHEBI:456216"/>
        <dbReference type="EC" id="2.7.11.1"/>
    </reaction>
</comment>
<evidence type="ECO:0000256" key="21">
    <source>
        <dbReference type="ARBA" id="ARBA00047899"/>
    </source>
</evidence>
<feature type="transmembrane region" description="Helical" evidence="24">
    <location>
        <begin position="2640"/>
        <end position="2660"/>
    </location>
</feature>
<dbReference type="InterPro" id="IPR032872">
    <property type="entry name" value="WAK_assoc_C"/>
</dbReference>
<dbReference type="InterPro" id="IPR045874">
    <property type="entry name" value="LRK10/LRL21-25-like"/>
</dbReference>
<keyword evidence="16 24" id="KW-1133">Transmembrane helix</keyword>
<keyword evidence="18" id="KW-1015">Disulfide bond</keyword>
<evidence type="ECO:0000256" key="12">
    <source>
        <dbReference type="ARBA" id="ARBA00022737"/>
    </source>
</evidence>
<protein>
    <recommendedName>
        <fullName evidence="3">non-specific serine/threonine protein kinase</fullName>
        <ecNumber evidence="3">2.7.11.1</ecNumber>
    </recommendedName>
</protein>
<evidence type="ECO:0000256" key="17">
    <source>
        <dbReference type="ARBA" id="ARBA00023136"/>
    </source>
</evidence>
<dbReference type="Pfam" id="PF14380">
    <property type="entry name" value="WAK_assoc"/>
    <property type="match status" value="4"/>
</dbReference>
<dbReference type="Pfam" id="PF07714">
    <property type="entry name" value="PK_Tyr_Ser-Thr"/>
    <property type="match status" value="2"/>
</dbReference>
<sequence length="3059" mass="338033">MHTKLLLLPILASLQLLPGAANGATVDPSCPPATCGNLTITYPFWLGSQNQSSCGPPSFRLTCNDRASGPFLRNSYIKVLGFDYGRRSLVAVHALLAADAACTVMFNVSSAFAITDRFSISQSNRELYVLSRCRERLPPPDAVPVTNCRANSSGMYAYLGGSYGTGQTPVNNGGCELSVFLVLGSSNAADMTAANYRQLIAGGFLLEWEPVGDCNACTASGGRCRYDASTSAFACLCSDGGMRPSICDGKNRGKLALIVSLSAAAGLVFAFLAWLMYRQRQKFRSAICGVYSGNTKNEEEMLKKCESLALKRYKYSELKKITKSFEDNLGEGGYGVVFKGRLQNGRMVAVKILTVSKGNGEDFLNEVMSISRTSHVNIVTLLGFCLEGPKRALVYEYMPNGSLKNYIHSESSNLATGWEMLLKIVIGIARGLEYLHQGCNTRIIHFDIKPRNILLDHEFCPKIADFGLAKLCHLNESILSMAEARGTIGFIAPEVFSRGFGVVSTKSDVYSYGMLLLEIVKVRKNIKGIADNFSETFFPHWVYDSLVSEMQCCETAYGTEEIARKMTIVGLWCIQMTPETRPSMSRVIEMLERSISELEMPPKPFLCSPIHSTNVSSYKSVNFTILLLLFSSLTLVAAAISADEQGGGSCSPRTCGNVTISHPFGFVPEQETDTKCGRLGFEVHCSNNTPYLGYYRRKYRFQVLDIFYGNSSLLVADVHKLDDFRNSSSKGCHVMTANTSSKVGQPFSVSSANLNLIFYNCTAETAAAAVRRDGGLVETKCSGGGTLVRVGGHYSDSGSYEEYSVEGCGATLVPVLGTSSGEANASSYEELISDGFLLTWQPPSVVKSQDVPFGALQNDGQLKYFGLGFMMVHPISASSTIRRDFPSRQAFRTSADANPEEGCAASTVKKAARPVPVCGKVTISSPFAVVPEQATESKCGWLGFQVICRNDTPYLGYYKLGYRIQVLDIFYGNNSLLVSDVHKLGGFDVFSGASKEYSCHVPRTNTSSKVALPFSISTTNLNLFLYSCSKALVPRDGDGDLVETRCGNKTFARVGGNYSDSGDYPAFYMEGCNATVVPVLGTDARSYEQLIRDGFLLTWQGPPSSGNSRRSKLKLILIVSLSATTSLILTCLVWITCRQKEKGSLLTLQKYVANESKIEEALKEYDSLAPKRYNYSELKKITRSFKDKLGQGGYGMVFKGILQDGRIVAVKLLTGTKGNGEEFLNEVISIGRTSHVNIVSLLGFCLQGSKRALVYEYMANGSLDNYIYSEESKIVVGWGKLQQIAIGIARGLEYLHCRCNTRIIHFDIKPQNILLDEDFCPKVADFGLAKLCRLKDSALSMAEARGTVGFIAPEVFSRGFGVVSTKSDVYSYGMLLLELVGGRRHANELTTSHSTGNYFPNRIYDCLVKDLQTHAIITEEEEIAKLMTLVGLWCIQTNPGNRPSISRVIEMLEKNINEMEVPPKPFLLIMHQTSSQLVLASFLLLLCHHAHADCEPATCGNLTINPPFWLDEPGRPPCGPPSFQLQCRGGEAFVAHSFFQTYQVVRIFTGNSSVVVVDRSLPLESGCPVPWFNISIGFVMGPFLISRANKELVFVHNCTTTKRRPPPPPQGFRRMPCSPDESFVFLGDGRPRLLLPECSMSVVPVLGLQDGDYVASMRRGLLLEWMLAPGDCQKCSASGGQCEYSSDGMGFSCKCPNGVHNPMSCVAGDSKRNGRKKTLIVAVSLLFPCAYVLIWHRKGQILCYLLCNKTRSRNERNIEKLIVSYGSLAPKRYKYSEVAKITSLLSNKLGEGGYGVVFKGKLQDGRLVAVKFLHDSKGNGEEFVNEGSKRALIYDYMPNKNPKETLGWEKLYDIAIGIARGLEYLHHGCNTRIVHFDIKPQNILLDQDFCPKIADFGLAKLCCTKESKLSMTGARGTIGFIAPEVLYRSFGVVSIKSDVYSYGMMLLEMIGGWKNVKSMVQNSSEKYFPDWIYDHFYQGDGLQACEVTSEVEEIAKKMTLIGLEHLVHKLNAESTSSATDKAHAVSEILNVEEISLLNKKAEATLQFVRESSTRAKAKGVASLLHVATATGNVISSNNNTSCAPARCGNLTISYPFSLSGVQPLYCGYPVLDLTCDNRTDRAYLSRTFRDHLYRVESIFYENSSLVAAVQTTFPGDADCPFPDFNVTTSLSPYPFIVSNTTKYLVLVYDCSLPEGFQHELTCANRTMEAYISDRWNSTPPSGVPGNCNSFSLPVRGYYDGMEPVSRHYEQLISDGFILEWRSAMGDQDCDECRRRGGECRFVQLLFQCFCPDGLLCSNSTLTHPSEGRKNVKANTDNSSAYFPNWIYDDLVKDLKRNEVMCENEEIARNITLVGLWCIQTAPEIRPSMSKVIEMLEKNINELEMPPKPILSCPAAPSSTVDAINTTNTTSPFCEPARCGNLTIGYPFWLAGTHPPECGYRGFQVTCDHKNASLMKGFWTYQIQDIFYHNSSFMVTNEQLTDGRCDIESFVNASSDLGLTQFKISPLNRELVFLYNCSQSRLQLPISWAPVSCAKNESSNSYAWLAGKYKPDDDFRQLPGSCTVSMIPVLGYDGAAAKDYERLIKGGFLLEYTAGPDDCKTCTESGGQCRVNVTNDRLDCQCSNGVSPGMICGSKTTGRTILIVLTAAAAALLLPCIYVLIWHKKGKKLRYFLCTKTSSTSERNIEALVVSYGSIAPTRYKYSEVTKITSFLNYKLGEGGYGVVFKGRLQDGRLVAVKFLHDSKGNGEEFVNEVMSIGRTSHINIVSLFGFCLEGPKRALLYEYMPNGSLDNYIYSENPKENLGWEKLYEIAIGIARGLEYLHHRCNTRIIHFDIKPQNILLDQDFCPKIADFGLAKLCRTKESKLSMTGARGTIGFIAPEVIYRSIGIVSTKSDVYSYGMMLLEMVGGRKNARSMVENSSARYFPDWIYDHFALDDGLQACEVTSEVEQIAKKMTLIGLWCVQVLPMHRPTITQVLDMFERSLDELEMPPKQNFSELLDHPVHELDTERTSYTRNTKSAEGLSEVLRVEETSLVNSNDPTKVTKQMTQVVHETKSTTHM</sequence>
<evidence type="ECO:0000256" key="3">
    <source>
        <dbReference type="ARBA" id="ARBA00012513"/>
    </source>
</evidence>
<feature type="binding site" evidence="23">
    <location>
        <position position="2737"/>
    </location>
    <ligand>
        <name>ATP</name>
        <dbReference type="ChEBI" id="CHEBI:30616"/>
    </ligand>
</feature>
<dbReference type="FunFam" id="3.30.200.20:FF:000178">
    <property type="entry name" value="serine/threonine-protein kinase PBS1-like"/>
    <property type="match status" value="1"/>
</dbReference>
<feature type="signal peptide" evidence="25">
    <location>
        <begin position="1"/>
        <end position="23"/>
    </location>
</feature>
<proteinExistence type="predicted"/>
<evidence type="ECO:0000256" key="4">
    <source>
        <dbReference type="ARBA" id="ARBA00022475"/>
    </source>
</evidence>
<dbReference type="FunFam" id="3.30.200.20:FF:000059">
    <property type="entry name" value="S-receptor-like serine/threonine-protein kinase"/>
    <property type="match status" value="1"/>
</dbReference>
<feature type="domain" description="Protein kinase" evidence="26">
    <location>
        <begin position="1681"/>
        <end position="2026"/>
    </location>
</feature>
<feature type="transmembrane region" description="Helical" evidence="24">
    <location>
        <begin position="255"/>
        <end position="277"/>
    </location>
</feature>
<keyword evidence="4" id="KW-1003">Cell membrane</keyword>
<evidence type="ECO:0000256" key="13">
    <source>
        <dbReference type="ARBA" id="ARBA00022741"/>
    </source>
</evidence>
<dbReference type="SMART" id="SM00220">
    <property type="entry name" value="S_TKc"/>
    <property type="match status" value="4"/>
</dbReference>
<evidence type="ECO:0000256" key="11">
    <source>
        <dbReference type="ARBA" id="ARBA00022729"/>
    </source>
</evidence>
<organism evidence="27 28">
    <name type="scientific">Oryza rufipogon</name>
    <name type="common">Brownbeard rice</name>
    <name type="synonym">Asian wild rice</name>
    <dbReference type="NCBI Taxonomy" id="4529"/>
    <lineage>
        <taxon>Eukaryota</taxon>
        <taxon>Viridiplantae</taxon>
        <taxon>Streptophyta</taxon>
        <taxon>Embryophyta</taxon>
        <taxon>Tracheophyta</taxon>
        <taxon>Spermatophyta</taxon>
        <taxon>Magnoliopsida</taxon>
        <taxon>Liliopsida</taxon>
        <taxon>Poales</taxon>
        <taxon>Poaceae</taxon>
        <taxon>BOP clade</taxon>
        <taxon>Oryzoideae</taxon>
        <taxon>Oryzeae</taxon>
        <taxon>Oryzinae</taxon>
        <taxon>Oryza</taxon>
    </lineage>
</organism>
<keyword evidence="5" id="KW-0723">Serine/threonine-protein kinase</keyword>
<dbReference type="InterPro" id="IPR001245">
    <property type="entry name" value="Ser-Thr/Tyr_kinase_cat_dom"/>
</dbReference>
<keyword evidence="8" id="KW-0433">Leucine-rich repeat</keyword>
<dbReference type="EnsemblPlants" id="ORUFI01G02490.1">
    <property type="protein sequence ID" value="ORUFI01G02490.1"/>
    <property type="gene ID" value="ORUFI01G02490"/>
</dbReference>
<keyword evidence="20" id="KW-0325">Glycoprotein</keyword>
<dbReference type="GO" id="GO:0030247">
    <property type="term" value="F:polysaccharide binding"/>
    <property type="evidence" value="ECO:0007669"/>
    <property type="project" value="InterPro"/>
</dbReference>
<keyword evidence="6" id="KW-0245">EGF-like domain</keyword>
<dbReference type="HOGENOM" id="CLU_000288_185_6_1"/>
<comment type="catalytic activity">
    <reaction evidence="21">
        <text>L-threonyl-[protein] + ATP = O-phospho-L-threonyl-[protein] + ADP + H(+)</text>
        <dbReference type="Rhea" id="RHEA:46608"/>
        <dbReference type="Rhea" id="RHEA-COMP:11060"/>
        <dbReference type="Rhea" id="RHEA-COMP:11605"/>
        <dbReference type="ChEBI" id="CHEBI:15378"/>
        <dbReference type="ChEBI" id="CHEBI:30013"/>
        <dbReference type="ChEBI" id="CHEBI:30616"/>
        <dbReference type="ChEBI" id="CHEBI:61977"/>
        <dbReference type="ChEBI" id="CHEBI:456216"/>
        <dbReference type="EC" id="2.7.11.1"/>
    </reaction>
</comment>
<dbReference type="CDD" id="cd14066">
    <property type="entry name" value="STKc_IRAK"/>
    <property type="match status" value="1"/>
</dbReference>
<dbReference type="PROSITE" id="PS00107">
    <property type="entry name" value="PROTEIN_KINASE_ATP"/>
    <property type="match status" value="4"/>
</dbReference>
<keyword evidence="13 23" id="KW-0547">Nucleotide-binding</keyword>
<dbReference type="InterPro" id="IPR008271">
    <property type="entry name" value="Ser/Thr_kinase_AS"/>
</dbReference>
<evidence type="ECO:0000256" key="22">
    <source>
        <dbReference type="ARBA" id="ARBA00048679"/>
    </source>
</evidence>
<keyword evidence="14" id="KW-0418">Kinase</keyword>
<dbReference type="Proteomes" id="UP000008022">
    <property type="component" value="Unassembled WGS sequence"/>
</dbReference>
<keyword evidence="15 23" id="KW-0067">ATP-binding</keyword>
<evidence type="ECO:0000256" key="9">
    <source>
        <dbReference type="ARBA" id="ARBA00022679"/>
    </source>
</evidence>
<dbReference type="FunFam" id="1.10.510.10:FF:000358">
    <property type="entry name" value="Putative leucine-rich repeat receptor-like serine/threonine-protein kinase"/>
    <property type="match status" value="1"/>
</dbReference>
<feature type="chain" id="PRO_5002368121" description="non-specific serine/threonine protein kinase" evidence="25">
    <location>
        <begin position="24"/>
        <end position="3059"/>
    </location>
</feature>
<evidence type="ECO:0000256" key="25">
    <source>
        <dbReference type="SAM" id="SignalP"/>
    </source>
</evidence>
<keyword evidence="7" id="KW-0597">Phosphoprotein</keyword>
<reference evidence="28" key="1">
    <citation type="submission" date="2013-06" db="EMBL/GenBank/DDBJ databases">
        <authorList>
            <person name="Zhao Q."/>
        </authorList>
    </citation>
    <scope>NUCLEOTIDE SEQUENCE</scope>
    <source>
        <strain evidence="28">cv. W1943</strain>
    </source>
</reference>
<evidence type="ECO:0000256" key="6">
    <source>
        <dbReference type="ARBA" id="ARBA00022536"/>
    </source>
</evidence>
<evidence type="ECO:0000256" key="19">
    <source>
        <dbReference type="ARBA" id="ARBA00023170"/>
    </source>
</evidence>
<evidence type="ECO:0000256" key="8">
    <source>
        <dbReference type="ARBA" id="ARBA00022614"/>
    </source>
</evidence>
<dbReference type="PROSITE" id="PS50011">
    <property type="entry name" value="PROTEIN_KINASE_DOM"/>
    <property type="match status" value="4"/>
</dbReference>
<evidence type="ECO:0000256" key="15">
    <source>
        <dbReference type="ARBA" id="ARBA00022840"/>
    </source>
</evidence>
<evidence type="ECO:0000313" key="28">
    <source>
        <dbReference type="Proteomes" id="UP000008022"/>
    </source>
</evidence>
<evidence type="ECO:0000256" key="20">
    <source>
        <dbReference type="ARBA" id="ARBA00023180"/>
    </source>
</evidence>
<dbReference type="Gene3D" id="1.10.510.10">
    <property type="entry name" value="Transferase(Phosphotransferase) domain 1"/>
    <property type="match status" value="4"/>
</dbReference>
<comment type="subcellular location">
    <subcellularLocation>
        <location evidence="1">Cell membrane</location>
        <topology evidence="1">Single-pass membrane protein</topology>
    </subcellularLocation>
    <subcellularLocation>
        <location evidence="2">Membrane</location>
        <topology evidence="2">Single-pass type I membrane protein</topology>
    </subcellularLocation>
</comment>
<evidence type="ECO:0000256" key="14">
    <source>
        <dbReference type="ARBA" id="ARBA00022777"/>
    </source>
</evidence>
<keyword evidence="28" id="KW-1185">Reference proteome</keyword>
<evidence type="ECO:0000256" key="1">
    <source>
        <dbReference type="ARBA" id="ARBA00004162"/>
    </source>
</evidence>
<keyword evidence="9" id="KW-0808">Transferase</keyword>
<evidence type="ECO:0000256" key="10">
    <source>
        <dbReference type="ARBA" id="ARBA00022692"/>
    </source>
</evidence>
<evidence type="ECO:0000256" key="16">
    <source>
        <dbReference type="ARBA" id="ARBA00022989"/>
    </source>
</evidence>
<dbReference type="PROSITE" id="PS00108">
    <property type="entry name" value="PROTEIN_KINASE_ST"/>
    <property type="match status" value="4"/>
</dbReference>
<reference evidence="27" key="2">
    <citation type="submission" date="2015-06" db="UniProtKB">
        <authorList>
            <consortium name="EnsemblPlants"/>
        </authorList>
    </citation>
    <scope>IDENTIFICATION</scope>
</reference>
<dbReference type="InterPro" id="IPR011009">
    <property type="entry name" value="Kinase-like_dom_sf"/>
</dbReference>
<keyword evidence="19" id="KW-0675">Receptor</keyword>
<name>A0A0E0MR36_ORYRU</name>
<dbReference type="GO" id="GO:0005524">
    <property type="term" value="F:ATP binding"/>
    <property type="evidence" value="ECO:0007669"/>
    <property type="project" value="UniProtKB-UniRule"/>
</dbReference>
<evidence type="ECO:0000256" key="18">
    <source>
        <dbReference type="ARBA" id="ARBA00023157"/>
    </source>
</evidence>